<keyword evidence="5" id="KW-0378">Hydrolase</keyword>
<evidence type="ECO:0000256" key="1">
    <source>
        <dbReference type="ARBA" id="ARBA00022438"/>
    </source>
</evidence>
<evidence type="ECO:0000313" key="12">
    <source>
        <dbReference type="Proteomes" id="UP001424459"/>
    </source>
</evidence>
<dbReference type="Pfam" id="PF04389">
    <property type="entry name" value="Peptidase_M28"/>
    <property type="match status" value="1"/>
</dbReference>
<evidence type="ECO:0000256" key="4">
    <source>
        <dbReference type="ARBA" id="ARBA00022729"/>
    </source>
</evidence>
<dbReference type="CDD" id="cd04821">
    <property type="entry name" value="PA_M28_1_2"/>
    <property type="match status" value="1"/>
</dbReference>
<evidence type="ECO:0000256" key="6">
    <source>
        <dbReference type="ARBA" id="ARBA00022833"/>
    </source>
</evidence>
<keyword evidence="2" id="KW-0645">Protease</keyword>
<dbReference type="Gene3D" id="3.40.630.10">
    <property type="entry name" value="Zn peptidases"/>
    <property type="match status" value="1"/>
</dbReference>
<dbReference type="SUPFAM" id="SSF52025">
    <property type="entry name" value="PA domain"/>
    <property type="match status" value="1"/>
</dbReference>
<evidence type="ECO:0000256" key="8">
    <source>
        <dbReference type="SAM" id="SignalP"/>
    </source>
</evidence>
<keyword evidence="6" id="KW-0862">Zinc</keyword>
<feature type="signal peptide" evidence="8">
    <location>
        <begin position="1"/>
        <end position="20"/>
    </location>
</feature>
<protein>
    <submittedName>
        <fullName evidence="11">M28 family metallopeptidase</fullName>
    </submittedName>
</protein>
<gene>
    <name evidence="11" type="ORF">GCM10022281_20920</name>
</gene>
<dbReference type="InterPro" id="IPR046450">
    <property type="entry name" value="PA_dom_sf"/>
</dbReference>
<proteinExistence type="predicted"/>
<dbReference type="InterPro" id="IPR003137">
    <property type="entry name" value="PA_domain"/>
</dbReference>
<name>A0ABP7UBN6_9SPHN</name>
<dbReference type="EMBL" id="BAABBR010000001">
    <property type="protein sequence ID" value="GAA4039866.1"/>
    <property type="molecule type" value="Genomic_DNA"/>
</dbReference>
<dbReference type="Gene3D" id="3.50.30.30">
    <property type="match status" value="1"/>
</dbReference>
<feature type="compositionally biased region" description="Basic and acidic residues" evidence="7">
    <location>
        <begin position="537"/>
        <end position="547"/>
    </location>
</feature>
<keyword evidence="4 8" id="KW-0732">Signal</keyword>
<dbReference type="InterPro" id="IPR045175">
    <property type="entry name" value="M28_fam"/>
</dbReference>
<reference evidence="12" key="1">
    <citation type="journal article" date="2019" name="Int. J. Syst. Evol. Microbiol.">
        <title>The Global Catalogue of Microorganisms (GCM) 10K type strain sequencing project: providing services to taxonomists for standard genome sequencing and annotation.</title>
        <authorList>
            <consortium name="The Broad Institute Genomics Platform"/>
            <consortium name="The Broad Institute Genome Sequencing Center for Infectious Disease"/>
            <person name="Wu L."/>
            <person name="Ma J."/>
        </authorList>
    </citation>
    <scope>NUCLEOTIDE SEQUENCE [LARGE SCALE GENOMIC DNA]</scope>
    <source>
        <strain evidence="12">JCM 17564</strain>
    </source>
</reference>
<dbReference type="PANTHER" id="PTHR12147:SF56">
    <property type="entry name" value="AMINOPEPTIDASE YDR415C-RELATED"/>
    <property type="match status" value="1"/>
</dbReference>
<comment type="caution">
    <text evidence="11">The sequence shown here is derived from an EMBL/GenBank/DDBJ whole genome shotgun (WGS) entry which is preliminary data.</text>
</comment>
<dbReference type="SUPFAM" id="SSF53187">
    <property type="entry name" value="Zn-dependent exopeptidases"/>
    <property type="match status" value="1"/>
</dbReference>
<sequence length="564" mass="60228">MIRPSLFLAATALAAGPLAAQSFSTQRVAQDIQTLSSDAYEGRGPATPGETKTVAYLVQQLTTAGVQPGGEIIDGKRQYTQRVPLLQSSWSADPVVTLQTAAGGARLAQGTDIAVRAPLNGASQLRLDNAPLVFAGYGVQAPERQWDDFKGVDVRGKILVVFINDPDFYGAIGDGGPDFGGKAMTYYGRWTYKYEQAAKLGAAGVIIVHEDAPASYGWNTVKNSNTNTMFDVVRQNPGGSHPAMESWVSSATAAKIFASAGMTLEQAKAAARRRDFKPVELPVRLSATGNAAAQTITSYNVVGLLPGTRRPDETVIYSAHWDHLGIGLPDANGDKIYNGALDNATGTAHVLEQARWFAKQPRTQRSLVFLFVTAEEKGLLGSEYYVSNPLYPLSKTAGVLNTDGGAIYGPARDFSMSGSAKLGLLDMLVAEGAKQKRTYSPDEKVEAGYFFRSDHFPFAKRGVPAISWRGGADLVNGGKARGLALNEDYTVKRYHQPDDEYSPSWDLSGLAQDAALLHNVGRDLANSSAWPNWSQDSEFRAARDASGGDRGASAAPAGKPGERG</sequence>
<feature type="domain" description="Peptidase M28" evidence="10">
    <location>
        <begin position="300"/>
        <end position="513"/>
    </location>
</feature>
<evidence type="ECO:0000256" key="5">
    <source>
        <dbReference type="ARBA" id="ARBA00022801"/>
    </source>
</evidence>
<keyword evidence="12" id="KW-1185">Reference proteome</keyword>
<keyword evidence="3" id="KW-0479">Metal-binding</keyword>
<evidence type="ECO:0000259" key="9">
    <source>
        <dbReference type="Pfam" id="PF02225"/>
    </source>
</evidence>
<feature type="region of interest" description="Disordered" evidence="7">
    <location>
        <begin position="534"/>
        <end position="564"/>
    </location>
</feature>
<feature type="chain" id="PRO_5046847523" evidence="8">
    <location>
        <begin position="21"/>
        <end position="564"/>
    </location>
</feature>
<dbReference type="RefSeq" id="WP_344697023.1">
    <property type="nucleotide sequence ID" value="NZ_BAABBR010000001.1"/>
</dbReference>
<evidence type="ECO:0000313" key="11">
    <source>
        <dbReference type="EMBL" id="GAA4039866.1"/>
    </source>
</evidence>
<accession>A0ABP7UBN6</accession>
<dbReference type="Pfam" id="PF02225">
    <property type="entry name" value="PA"/>
    <property type="match status" value="1"/>
</dbReference>
<evidence type="ECO:0000259" key="10">
    <source>
        <dbReference type="Pfam" id="PF04389"/>
    </source>
</evidence>
<evidence type="ECO:0000256" key="3">
    <source>
        <dbReference type="ARBA" id="ARBA00022723"/>
    </source>
</evidence>
<evidence type="ECO:0000256" key="2">
    <source>
        <dbReference type="ARBA" id="ARBA00022670"/>
    </source>
</evidence>
<organism evidence="11 12">
    <name type="scientific">Sphingomonas rosea</name>
    <dbReference type="NCBI Taxonomy" id="335605"/>
    <lineage>
        <taxon>Bacteria</taxon>
        <taxon>Pseudomonadati</taxon>
        <taxon>Pseudomonadota</taxon>
        <taxon>Alphaproteobacteria</taxon>
        <taxon>Sphingomonadales</taxon>
        <taxon>Sphingomonadaceae</taxon>
        <taxon>Sphingomonas</taxon>
    </lineage>
</organism>
<feature type="domain" description="PA" evidence="9">
    <location>
        <begin position="130"/>
        <end position="219"/>
    </location>
</feature>
<dbReference type="InterPro" id="IPR007484">
    <property type="entry name" value="Peptidase_M28"/>
</dbReference>
<evidence type="ECO:0000256" key="7">
    <source>
        <dbReference type="SAM" id="MobiDB-lite"/>
    </source>
</evidence>
<keyword evidence="1" id="KW-0031">Aminopeptidase</keyword>
<dbReference type="PANTHER" id="PTHR12147">
    <property type="entry name" value="METALLOPEPTIDASE M28 FAMILY MEMBER"/>
    <property type="match status" value="1"/>
</dbReference>
<dbReference type="Proteomes" id="UP001424459">
    <property type="component" value="Unassembled WGS sequence"/>
</dbReference>